<evidence type="ECO:0000256" key="1">
    <source>
        <dbReference type="SAM" id="SignalP"/>
    </source>
</evidence>
<evidence type="ECO:0000313" key="4">
    <source>
        <dbReference type="Proteomes" id="UP000585474"/>
    </source>
</evidence>
<feature type="chain" id="PRO_5029881001" evidence="1">
    <location>
        <begin position="22"/>
        <end position="357"/>
    </location>
</feature>
<name>A0A7J0EZB9_9ERIC</name>
<keyword evidence="4" id="KW-1185">Reference proteome</keyword>
<evidence type="ECO:0000259" key="2">
    <source>
        <dbReference type="Pfam" id="PF13968"/>
    </source>
</evidence>
<comment type="caution">
    <text evidence="3">The sequence shown here is derived from an EMBL/GenBank/DDBJ whole genome shotgun (WGS) entry which is preliminary data.</text>
</comment>
<reference evidence="3 4" key="1">
    <citation type="submission" date="2019-07" db="EMBL/GenBank/DDBJ databases">
        <title>De Novo Assembly of kiwifruit Actinidia rufa.</title>
        <authorList>
            <person name="Sugita-Konishi S."/>
            <person name="Sato K."/>
            <person name="Mori E."/>
            <person name="Abe Y."/>
            <person name="Kisaki G."/>
            <person name="Hamano K."/>
            <person name="Suezawa K."/>
            <person name="Otani M."/>
            <person name="Fukuda T."/>
            <person name="Manabe T."/>
            <person name="Gomi K."/>
            <person name="Tabuchi M."/>
            <person name="Akimitsu K."/>
            <person name="Kataoka I."/>
        </authorList>
    </citation>
    <scope>NUCLEOTIDE SEQUENCE [LARGE SCALE GENOMIC DNA]</scope>
    <source>
        <strain evidence="4">cv. Fuchu</strain>
    </source>
</reference>
<keyword evidence="1" id="KW-0732">Signal</keyword>
<feature type="domain" description="DUF4220" evidence="2">
    <location>
        <begin position="11"/>
        <end position="57"/>
    </location>
</feature>
<keyword evidence="3" id="KW-0472">Membrane</keyword>
<dbReference type="Pfam" id="PF04578">
    <property type="entry name" value="DUF594"/>
    <property type="match status" value="1"/>
</dbReference>
<sequence>MSTAYIVMPMWLTYLLTDATANFVVGLISKNQGPDTITAFALEDNELWLNTLLGPTSTLREHVLFILLAHGGSESLCSQSLILGLTMPSSWMSTLQRKEARLPTKIEMIPETRRDRLGDGGKYDEWSDLEVVQCAYRYFDTFKWTDRRSDLHLPLHVVPSNHAAHDNVYCRRYRADQIQRYLCRGQEIILWKKNRGGTRREEFAVLSIFAYGKCFCGSGLEEGKQKSKVSFLSKHFFAAAKVKKGPDKLQNQACESILLVNGAVESLAVKGDTSKSVLFDACMLAKALIKLKGQKWVIMSKVWVELLYYAAFRCRASTHATQFSKGGKLITLVWLLMAHLGLGDQFQTSEKGRHGQN</sequence>
<dbReference type="InterPro" id="IPR025315">
    <property type="entry name" value="DUF4220"/>
</dbReference>
<proteinExistence type="predicted"/>
<dbReference type="InterPro" id="IPR007658">
    <property type="entry name" value="DUF594"/>
</dbReference>
<dbReference type="OrthoDB" id="1689146at2759"/>
<accession>A0A7J0EZB9</accession>
<dbReference type="PANTHER" id="PTHR31325">
    <property type="entry name" value="OS01G0798800 PROTEIN-RELATED"/>
    <property type="match status" value="1"/>
</dbReference>
<dbReference type="EMBL" id="BJWL01000008">
    <property type="protein sequence ID" value="GFY91781.1"/>
    <property type="molecule type" value="Genomic_DNA"/>
</dbReference>
<gene>
    <name evidence="3" type="ORF">Acr_08g0001770</name>
</gene>
<evidence type="ECO:0000313" key="3">
    <source>
        <dbReference type="EMBL" id="GFY91781.1"/>
    </source>
</evidence>
<dbReference type="Proteomes" id="UP000585474">
    <property type="component" value="Unassembled WGS sequence"/>
</dbReference>
<organism evidence="3 4">
    <name type="scientific">Actinidia rufa</name>
    <dbReference type="NCBI Taxonomy" id="165716"/>
    <lineage>
        <taxon>Eukaryota</taxon>
        <taxon>Viridiplantae</taxon>
        <taxon>Streptophyta</taxon>
        <taxon>Embryophyta</taxon>
        <taxon>Tracheophyta</taxon>
        <taxon>Spermatophyta</taxon>
        <taxon>Magnoliopsida</taxon>
        <taxon>eudicotyledons</taxon>
        <taxon>Gunneridae</taxon>
        <taxon>Pentapetalae</taxon>
        <taxon>asterids</taxon>
        <taxon>Ericales</taxon>
        <taxon>Actinidiaceae</taxon>
        <taxon>Actinidia</taxon>
    </lineage>
</organism>
<keyword evidence="3" id="KW-0812">Transmembrane</keyword>
<dbReference type="Pfam" id="PF13968">
    <property type="entry name" value="DUF4220"/>
    <property type="match status" value="1"/>
</dbReference>
<feature type="signal peptide" evidence="1">
    <location>
        <begin position="1"/>
        <end position="21"/>
    </location>
</feature>
<protein>
    <submittedName>
        <fullName evidence="3">Transmembrane protein, putative</fullName>
    </submittedName>
</protein>
<dbReference type="AlphaFoldDB" id="A0A7J0EZB9"/>